<comment type="caution">
    <text evidence="3">The sequence shown here is derived from an EMBL/GenBank/DDBJ whole genome shotgun (WGS) entry which is preliminary data.</text>
</comment>
<dbReference type="EMBL" id="JAAAMU010000023">
    <property type="protein sequence ID" value="NBC72872.1"/>
    <property type="molecule type" value="Genomic_DNA"/>
</dbReference>
<dbReference type="AlphaFoldDB" id="A0A7X5C1L2"/>
<evidence type="ECO:0000313" key="3">
    <source>
        <dbReference type="EMBL" id="NBC72872.1"/>
    </source>
</evidence>
<proteinExistence type="predicted"/>
<organism evidence="3 4">
    <name type="scientific">Paenibacillus sacheonensis</name>
    <dbReference type="NCBI Taxonomy" id="742054"/>
    <lineage>
        <taxon>Bacteria</taxon>
        <taxon>Bacillati</taxon>
        <taxon>Bacillota</taxon>
        <taxon>Bacilli</taxon>
        <taxon>Bacillales</taxon>
        <taxon>Paenibacillaceae</taxon>
        <taxon>Paenibacillus</taxon>
    </lineage>
</organism>
<dbReference type="Pfam" id="PF20394">
    <property type="entry name" value="DUF6688"/>
    <property type="match status" value="1"/>
</dbReference>
<dbReference type="OrthoDB" id="748630at2"/>
<keyword evidence="4" id="KW-1185">Reference proteome</keyword>
<keyword evidence="1" id="KW-0472">Membrane</keyword>
<sequence length="129" mass="14432">MLLFYSPFLLLAFFALVRAVFAFARKPGERERGEELTAARFVDVVLFGIASFLVLIGFLADMKGVPGGSPLQRYSDNGEPLYAYASLSGKHSAVLCADWLLGFFSYWLLRIHHSRLSPIVYTCCNVFLV</sequence>
<feature type="transmembrane region" description="Helical" evidence="1">
    <location>
        <begin position="38"/>
        <end position="60"/>
    </location>
</feature>
<evidence type="ECO:0000256" key="1">
    <source>
        <dbReference type="SAM" id="Phobius"/>
    </source>
</evidence>
<evidence type="ECO:0000259" key="2">
    <source>
        <dbReference type="Pfam" id="PF20394"/>
    </source>
</evidence>
<protein>
    <recommendedName>
        <fullName evidence="2">DUF6688 domain-containing protein</fullName>
    </recommendedName>
</protein>
<dbReference type="InterPro" id="IPR046510">
    <property type="entry name" value="DUF6688_N"/>
</dbReference>
<dbReference type="RefSeq" id="WP_161704278.1">
    <property type="nucleotide sequence ID" value="NZ_JAAAMU010000023.1"/>
</dbReference>
<dbReference type="Proteomes" id="UP000558113">
    <property type="component" value="Unassembled WGS sequence"/>
</dbReference>
<gene>
    <name evidence="3" type="ORF">GT003_28150</name>
</gene>
<name>A0A7X5C1L2_9BACL</name>
<keyword evidence="1" id="KW-1133">Transmembrane helix</keyword>
<feature type="domain" description="DUF6688" evidence="2">
    <location>
        <begin position="2"/>
        <end position="127"/>
    </location>
</feature>
<evidence type="ECO:0000313" key="4">
    <source>
        <dbReference type="Proteomes" id="UP000558113"/>
    </source>
</evidence>
<accession>A0A7X5C1L2</accession>
<reference evidence="3 4" key="1">
    <citation type="submission" date="2020-01" db="EMBL/GenBank/DDBJ databases">
        <title>Paenibacillus soybeanensis sp. nov. isolated from the nodules of soybean (Glycine max(L.) Merr).</title>
        <authorList>
            <person name="Wang H."/>
        </authorList>
    </citation>
    <scope>NUCLEOTIDE SEQUENCE [LARGE SCALE GENOMIC DNA]</scope>
    <source>
        <strain evidence="3 4">DSM 23054</strain>
    </source>
</reference>
<keyword evidence="1" id="KW-0812">Transmembrane</keyword>
<feature type="transmembrane region" description="Helical" evidence="1">
    <location>
        <begin position="81"/>
        <end position="108"/>
    </location>
</feature>